<keyword evidence="1" id="KW-0732">Signal</keyword>
<feature type="signal peptide" evidence="1">
    <location>
        <begin position="1"/>
        <end position="17"/>
    </location>
</feature>
<accession>A0A014PJR6</accession>
<proteinExistence type="predicted"/>
<gene>
    <name evidence="2" type="ORF">X797_010862</name>
</gene>
<dbReference type="HOGENOM" id="CLU_168414_1_0_1"/>
<reference evidence="2 3" key="1">
    <citation type="submission" date="2014-02" db="EMBL/GenBank/DDBJ databases">
        <title>The genome sequence of the entomopathogenic fungus Metarhizium robertsii ARSEF 2575.</title>
        <authorList>
            <person name="Giuliano Garisto Donzelli B."/>
            <person name="Roe B.A."/>
            <person name="Macmil S.L."/>
            <person name="Krasnoff S.B."/>
            <person name="Gibson D.M."/>
        </authorList>
    </citation>
    <scope>NUCLEOTIDE SEQUENCE [LARGE SCALE GENOMIC DNA]</scope>
    <source>
        <strain evidence="2 3">ARSEF 2575</strain>
    </source>
</reference>
<dbReference type="AlphaFoldDB" id="A0A014PJR6"/>
<evidence type="ECO:0000313" key="2">
    <source>
        <dbReference type="EMBL" id="EXU96051.1"/>
    </source>
</evidence>
<evidence type="ECO:0000313" key="3">
    <source>
        <dbReference type="Proteomes" id="UP000030151"/>
    </source>
</evidence>
<dbReference type="eggNOG" id="ENOG502RR8R">
    <property type="taxonomic scope" value="Eukaryota"/>
</dbReference>
<dbReference type="OrthoDB" id="4941497at2759"/>
<evidence type="ECO:0000256" key="1">
    <source>
        <dbReference type="SAM" id="SignalP"/>
    </source>
</evidence>
<sequence>MKFTIAFLALFASSAFALPCKECDGCAPTPGPAPGPTPGETPGDNGGDVNVCNNEQKQVCCSGSGGFMGGFFCNFNVLGENCSGSTYCCAGDKVEQNGFVNMNFLNNHCGRVF</sequence>
<comment type="caution">
    <text evidence="2">The sequence shown here is derived from an EMBL/GenBank/DDBJ whole genome shotgun (WGS) entry which is preliminary data.</text>
</comment>
<feature type="chain" id="PRO_5001473044" evidence="1">
    <location>
        <begin position="18"/>
        <end position="113"/>
    </location>
</feature>
<organism evidence="2 3">
    <name type="scientific">Metarhizium robertsii</name>
    <dbReference type="NCBI Taxonomy" id="568076"/>
    <lineage>
        <taxon>Eukaryota</taxon>
        <taxon>Fungi</taxon>
        <taxon>Dikarya</taxon>
        <taxon>Ascomycota</taxon>
        <taxon>Pezizomycotina</taxon>
        <taxon>Sordariomycetes</taxon>
        <taxon>Hypocreomycetidae</taxon>
        <taxon>Hypocreales</taxon>
        <taxon>Clavicipitaceae</taxon>
        <taxon>Metarhizium</taxon>
    </lineage>
</organism>
<dbReference type="Proteomes" id="UP000030151">
    <property type="component" value="Unassembled WGS sequence"/>
</dbReference>
<protein>
    <submittedName>
        <fullName evidence="2">Hydrophobin-like protein</fullName>
    </submittedName>
</protein>
<dbReference type="EMBL" id="JELW01000056">
    <property type="protein sequence ID" value="EXU96051.1"/>
    <property type="molecule type" value="Genomic_DNA"/>
</dbReference>
<name>A0A014PJR6_9HYPO</name>